<dbReference type="GO" id="GO:0005929">
    <property type="term" value="C:cilium"/>
    <property type="evidence" value="ECO:0007669"/>
    <property type="project" value="TreeGrafter"/>
</dbReference>
<organism evidence="12 13">
    <name type="scientific">Gadus morhua</name>
    <name type="common">Atlantic cod</name>
    <dbReference type="NCBI Taxonomy" id="8049"/>
    <lineage>
        <taxon>Eukaryota</taxon>
        <taxon>Metazoa</taxon>
        <taxon>Chordata</taxon>
        <taxon>Craniata</taxon>
        <taxon>Vertebrata</taxon>
        <taxon>Euteleostomi</taxon>
        <taxon>Actinopterygii</taxon>
        <taxon>Neopterygii</taxon>
        <taxon>Teleostei</taxon>
        <taxon>Neoteleostei</taxon>
        <taxon>Acanthomorphata</taxon>
        <taxon>Zeiogadaria</taxon>
        <taxon>Gadariae</taxon>
        <taxon>Gadiformes</taxon>
        <taxon>Gadoidei</taxon>
        <taxon>Gadidae</taxon>
        <taxon>Gadus</taxon>
    </lineage>
</organism>
<keyword evidence="8" id="KW-0206">Cytoskeleton</keyword>
<dbReference type="GeneTree" id="ENSGT00940000159298"/>
<gene>
    <name evidence="12" type="primary">DRC3</name>
    <name evidence="12" type="synonym">drc3</name>
</gene>
<dbReference type="InterPro" id="IPR032675">
    <property type="entry name" value="LRR_dom_sf"/>
</dbReference>
<dbReference type="AlphaFoldDB" id="A0A8C4ZFW5"/>
<reference evidence="12" key="1">
    <citation type="submission" date="2025-08" db="UniProtKB">
        <authorList>
            <consortium name="Ensembl"/>
        </authorList>
    </citation>
    <scope>IDENTIFICATION</scope>
</reference>
<dbReference type="PANTHER" id="PTHR45973:SF12">
    <property type="entry name" value="DYNEIN REGULATORY COMPLEX SUBUNIT 3"/>
    <property type="match status" value="1"/>
</dbReference>
<keyword evidence="9" id="KW-0966">Cell projection</keyword>
<keyword evidence="13" id="KW-1185">Reference proteome</keyword>
<evidence type="ECO:0000256" key="7">
    <source>
        <dbReference type="ARBA" id="ARBA00023069"/>
    </source>
</evidence>
<dbReference type="SUPFAM" id="SSF52075">
    <property type="entry name" value="Outer arm dynein light chain 1"/>
    <property type="match status" value="1"/>
</dbReference>
<dbReference type="InterPro" id="IPR001611">
    <property type="entry name" value="Leu-rich_rpt"/>
</dbReference>
<keyword evidence="4" id="KW-0677">Repeat</keyword>
<keyword evidence="2" id="KW-0963">Cytoplasm</keyword>
<evidence type="ECO:0000256" key="8">
    <source>
        <dbReference type="ARBA" id="ARBA00023212"/>
    </source>
</evidence>
<keyword evidence="6" id="KW-0175">Coiled coil</keyword>
<name>A0A8C4ZFW5_GADMO</name>
<dbReference type="Proteomes" id="UP000694546">
    <property type="component" value="Chromosome 2"/>
</dbReference>
<evidence type="ECO:0000256" key="9">
    <source>
        <dbReference type="ARBA" id="ARBA00023273"/>
    </source>
</evidence>
<dbReference type="SMART" id="SM00365">
    <property type="entry name" value="LRR_SD22"/>
    <property type="match status" value="3"/>
</dbReference>
<dbReference type="PROSITE" id="PS51450">
    <property type="entry name" value="LRR"/>
    <property type="match status" value="3"/>
</dbReference>
<comment type="subcellular location">
    <subcellularLocation>
        <location evidence="1">Cytoplasm</location>
        <location evidence="1">Cytoskeleton</location>
        <location evidence="1">Flagellum axoneme</location>
    </subcellularLocation>
</comment>
<dbReference type="OMA" id="SFMEMMT"/>
<comment type="similarity">
    <text evidence="10">Belongs to the DRC3 family.</text>
</comment>
<evidence type="ECO:0000256" key="6">
    <source>
        <dbReference type="ARBA" id="ARBA00023054"/>
    </source>
</evidence>
<protein>
    <recommendedName>
        <fullName evidence="11">Dynein regulatory complex subunit 3</fullName>
    </recommendedName>
</protein>
<dbReference type="RefSeq" id="XP_030231362.1">
    <property type="nucleotide sequence ID" value="XM_030375502.1"/>
</dbReference>
<evidence type="ECO:0000256" key="11">
    <source>
        <dbReference type="ARBA" id="ARBA00040950"/>
    </source>
</evidence>
<keyword evidence="5" id="KW-0282">Flagellum</keyword>
<keyword evidence="3" id="KW-0433">Leucine-rich repeat</keyword>
<proteinExistence type="inferred from homology"/>
<dbReference type="Gene3D" id="3.80.10.10">
    <property type="entry name" value="Ribonuclease Inhibitor"/>
    <property type="match status" value="1"/>
</dbReference>
<evidence type="ECO:0000313" key="13">
    <source>
        <dbReference type="Proteomes" id="UP000694546"/>
    </source>
</evidence>
<sequence>MIRLYGKVEQSVMDEKILQEAVEEQGPKEEAGQISKEEGISFNAVLQLRLEYKNILKIEHLWEFTSLTKLQLNNNLIQKIEGLANLTNIKWLDLSFNNIEKIEGLETLTKLEDLTFYNNKISCIENMDTLNNLTFFAIGNNCLGQLDNVIYLRRFKNLHTLNLAGNPLAQEANYKLFIAAYLSDLAYLDYRLLNGETKKQAFAKYQYAIEEIRHNELQTLKATEAEQKRQEELQQHQEAFVENLNGSELFDSMFAQDPEAQKLNQLPGVADLVQTFKPQLVGLCIQMFQSGFAEQKLREAEVKAFLEVLQEAVREKQQRSAQLVSDFEKHRKKRILDLKQVEDAAKEEAQVNQYMTEIKTLCDSCLLLELQLVDQLEEIIKDFERNITDMVGSFIETVQGIFAQCRDLENHLHEEIKDIAMATLEKVAKNEVEDDLPDDVRALFVDKETVMNAVGASHDSHMLRIDNREDKLVTRINAWMMNLIKKIQDEEVWRNRKCISEIQYFIQHLRNQLEEVLHQE</sequence>
<dbReference type="Ensembl" id="ENSGMOT00000012737.2">
    <property type="protein sequence ID" value="ENSGMOP00000012408.2"/>
    <property type="gene ID" value="ENSGMOG00000011602.2"/>
</dbReference>
<evidence type="ECO:0000256" key="1">
    <source>
        <dbReference type="ARBA" id="ARBA00004611"/>
    </source>
</evidence>
<accession>A0A8C4ZFW5</accession>
<keyword evidence="7" id="KW-0969">Cilium</keyword>
<dbReference type="PANTHER" id="PTHR45973">
    <property type="entry name" value="PROTEIN PHOSPHATASE 1 REGULATORY SUBUNIT SDS22-RELATED"/>
    <property type="match status" value="1"/>
</dbReference>
<dbReference type="Pfam" id="PF14580">
    <property type="entry name" value="LRR_9"/>
    <property type="match status" value="1"/>
</dbReference>
<dbReference type="OrthoDB" id="27917at2759"/>
<dbReference type="GeneID" id="115557582"/>
<evidence type="ECO:0000256" key="5">
    <source>
        <dbReference type="ARBA" id="ARBA00022846"/>
    </source>
</evidence>
<evidence type="ECO:0000256" key="4">
    <source>
        <dbReference type="ARBA" id="ARBA00022737"/>
    </source>
</evidence>
<evidence type="ECO:0000256" key="2">
    <source>
        <dbReference type="ARBA" id="ARBA00022490"/>
    </source>
</evidence>
<dbReference type="InterPro" id="IPR050576">
    <property type="entry name" value="Cilia_flagella_integrity"/>
</dbReference>
<evidence type="ECO:0000313" key="12">
    <source>
        <dbReference type="Ensembl" id="ENSGMOP00000012408.2"/>
    </source>
</evidence>
<reference evidence="12" key="2">
    <citation type="submission" date="2025-09" db="UniProtKB">
        <authorList>
            <consortium name="Ensembl"/>
        </authorList>
    </citation>
    <scope>IDENTIFICATION</scope>
</reference>
<evidence type="ECO:0000256" key="3">
    <source>
        <dbReference type="ARBA" id="ARBA00022614"/>
    </source>
</evidence>
<evidence type="ECO:0000256" key="10">
    <source>
        <dbReference type="ARBA" id="ARBA00038378"/>
    </source>
</evidence>